<reference evidence="3" key="1">
    <citation type="submission" date="2015-01" db="EMBL/GenBank/DDBJ databases">
        <title>Flavisolibacter sp./LCS9/ whole genome sequencing.</title>
        <authorList>
            <person name="Kim M.K."/>
            <person name="Srinivasan S."/>
            <person name="Lee J.-J."/>
        </authorList>
    </citation>
    <scope>NUCLEOTIDE SEQUENCE [LARGE SCALE GENOMIC DNA]</scope>
    <source>
        <strain evidence="3">LCS9</strain>
    </source>
</reference>
<feature type="transmembrane region" description="Helical" evidence="1">
    <location>
        <begin position="116"/>
        <end position="134"/>
    </location>
</feature>
<name>A0A172TWP8_9BACT</name>
<feature type="transmembrane region" description="Helical" evidence="1">
    <location>
        <begin position="79"/>
        <end position="96"/>
    </location>
</feature>
<dbReference type="OrthoDB" id="665804at2"/>
<dbReference type="Proteomes" id="UP000077177">
    <property type="component" value="Chromosome"/>
</dbReference>
<keyword evidence="1" id="KW-0472">Membrane</keyword>
<evidence type="ECO:0000256" key="1">
    <source>
        <dbReference type="SAM" id="Phobius"/>
    </source>
</evidence>
<feature type="transmembrane region" description="Helical" evidence="1">
    <location>
        <begin position="12"/>
        <end position="35"/>
    </location>
</feature>
<dbReference type="EMBL" id="CP011390">
    <property type="protein sequence ID" value="ANE51515.1"/>
    <property type="molecule type" value="Genomic_DNA"/>
</dbReference>
<proteinExistence type="predicted"/>
<dbReference type="RefSeq" id="WP_066405613.1">
    <property type="nucleotide sequence ID" value="NZ_CP011390.1"/>
</dbReference>
<organism evidence="2 3">
    <name type="scientific">Flavisolibacter tropicus</name>
    <dbReference type="NCBI Taxonomy" id="1492898"/>
    <lineage>
        <taxon>Bacteria</taxon>
        <taxon>Pseudomonadati</taxon>
        <taxon>Bacteroidota</taxon>
        <taxon>Chitinophagia</taxon>
        <taxon>Chitinophagales</taxon>
        <taxon>Chitinophagaceae</taxon>
        <taxon>Flavisolibacter</taxon>
    </lineage>
</organism>
<evidence type="ECO:0000313" key="3">
    <source>
        <dbReference type="Proteomes" id="UP000077177"/>
    </source>
</evidence>
<evidence type="ECO:0000313" key="2">
    <source>
        <dbReference type="EMBL" id="ANE51515.1"/>
    </source>
</evidence>
<keyword evidence="3" id="KW-1185">Reference proteome</keyword>
<keyword evidence="1" id="KW-0812">Transmembrane</keyword>
<feature type="transmembrane region" description="Helical" evidence="1">
    <location>
        <begin position="41"/>
        <end position="67"/>
    </location>
</feature>
<gene>
    <name evidence="2" type="ORF">SY85_14385</name>
</gene>
<protein>
    <submittedName>
        <fullName evidence="2">Uncharacterized protein</fullName>
    </submittedName>
</protein>
<dbReference type="AlphaFoldDB" id="A0A172TWP8"/>
<keyword evidence="1" id="KW-1133">Transmembrane helix</keyword>
<reference evidence="2 3" key="2">
    <citation type="journal article" date="2016" name="Int. J. Syst. Evol. Microbiol.">
        <title>Flavisolibacter tropicus sp. nov., isolated from tropical soil.</title>
        <authorList>
            <person name="Lee J.J."/>
            <person name="Kang M.S."/>
            <person name="Kim G.S."/>
            <person name="Lee C.S."/>
            <person name="Lim S."/>
            <person name="Lee J."/>
            <person name="Roh S.H."/>
            <person name="Kang H."/>
            <person name="Ha J.M."/>
            <person name="Bae S."/>
            <person name="Jung H.Y."/>
            <person name="Kim M.K."/>
        </authorList>
    </citation>
    <scope>NUCLEOTIDE SEQUENCE [LARGE SCALE GENOMIC DNA]</scope>
    <source>
        <strain evidence="2 3">LCS9</strain>
    </source>
</reference>
<dbReference type="KEGG" id="fla:SY85_14385"/>
<sequence>MDHDASKPRFYQSLMTGLFLGMVVTLLCLIFNYFFRGSTGFALSGIINIASLTFFTILLFLMLGVVYYQLLKALPKGELVFIVLMVLLTVVSVWRAEYAHRTSSAVENAAFRELLIGDIIIMGACAAFLLPYLYHHKKFQDTVI</sequence>
<accession>A0A172TWP8</accession>